<keyword evidence="12" id="KW-1185">Reference proteome</keyword>
<dbReference type="PANTHER" id="PTHR10782">
    <property type="entry name" value="ZINC FINGER MIZ DOMAIN-CONTAINING PROTEIN"/>
    <property type="match status" value="1"/>
</dbReference>
<evidence type="ECO:0000259" key="10">
    <source>
        <dbReference type="PROSITE" id="PS51466"/>
    </source>
</evidence>
<feature type="domain" description="PINIT" evidence="10">
    <location>
        <begin position="126"/>
        <end position="301"/>
    </location>
</feature>
<dbReference type="Pfam" id="PF02891">
    <property type="entry name" value="zf-MIZ"/>
    <property type="match status" value="1"/>
</dbReference>
<evidence type="ECO:0000256" key="4">
    <source>
        <dbReference type="ARBA" id="ARBA00022723"/>
    </source>
</evidence>
<dbReference type="GO" id="GO:0016925">
    <property type="term" value="P:protein sumoylation"/>
    <property type="evidence" value="ECO:0007669"/>
    <property type="project" value="TreeGrafter"/>
</dbReference>
<dbReference type="InterPro" id="IPR038654">
    <property type="entry name" value="PINIT_sf"/>
</dbReference>
<dbReference type="PROSITE" id="PS51466">
    <property type="entry name" value="PINIT"/>
    <property type="match status" value="1"/>
</dbReference>
<evidence type="ECO:0000256" key="2">
    <source>
        <dbReference type="ARBA" id="ARBA00005383"/>
    </source>
</evidence>
<sequence length="453" mass="49380">MTAPASSTWAEMKAVSDGLPSLTVVGLKDIISGINTACRTSMSKSGRKQELIDRLRDTFAFWRTSDTGNNWRIAKTIIEQAQIPIARFAPSIPMPASAAYSVSAPPPVVRTAAQIPLPPSRSASGSATPHPPSTLTLATGYRFQPSPFFTVQQTVSQVLECHESYNSTDRRDVTLQFTLTPSQLTLLKASSPANGQTQLRLFCTTSKFYSPHGTHPYGSHAECPIEFPSTCEIHFNDSLIPTSLVKGMKKRPGTAPPPDLGAVAAPRERNTVRMVYVNTVSGGMPGEMKKFYLVAQIVEAKTVESLVDTLVRTRFMSEEEVLKSRAAPTSDGDDEILSSTLKLPLRCPLSFARITTPARSVKCNHAGCFDATSWYSVMQQTTTWLCPVCENALDWRELIVDGYFTQILKSTPSSVDDVLVEADGAWRTADGKYSSASGALAVQEYEYIDSDSD</sequence>
<comment type="pathway">
    <text evidence="1">Protein modification; protein sumoylation.</text>
</comment>
<evidence type="ECO:0000256" key="8">
    <source>
        <dbReference type="PROSITE-ProRule" id="PRU00452"/>
    </source>
</evidence>
<dbReference type="PROSITE" id="PS51044">
    <property type="entry name" value="ZF_SP_RING"/>
    <property type="match status" value="1"/>
</dbReference>
<dbReference type="InterPro" id="IPR013083">
    <property type="entry name" value="Znf_RING/FYVE/PHD"/>
</dbReference>
<dbReference type="SUPFAM" id="SSF57850">
    <property type="entry name" value="RING/U-box"/>
    <property type="match status" value="1"/>
</dbReference>
<evidence type="ECO:0000256" key="1">
    <source>
        <dbReference type="ARBA" id="ARBA00004718"/>
    </source>
</evidence>
<keyword evidence="6" id="KW-0833">Ubl conjugation pathway</keyword>
<dbReference type="GO" id="GO:0061665">
    <property type="term" value="F:SUMO ligase activity"/>
    <property type="evidence" value="ECO:0007669"/>
    <property type="project" value="TreeGrafter"/>
</dbReference>
<dbReference type="EMBL" id="JARKIF010000024">
    <property type="protein sequence ID" value="KAJ7615515.1"/>
    <property type="molecule type" value="Genomic_DNA"/>
</dbReference>
<keyword evidence="7" id="KW-0862">Zinc</keyword>
<feature type="domain" description="SP-RING-type" evidence="9">
    <location>
        <begin position="332"/>
        <end position="417"/>
    </location>
</feature>
<keyword evidence="3" id="KW-0808">Transferase</keyword>
<accession>A0AAD7FCC3</accession>
<protein>
    <submittedName>
        <fullName evidence="11">PINIT domain-containing protein</fullName>
    </submittedName>
</protein>
<dbReference type="Gene3D" id="3.30.40.10">
    <property type="entry name" value="Zinc/RING finger domain, C3HC4 (zinc finger)"/>
    <property type="match status" value="1"/>
</dbReference>
<evidence type="ECO:0000259" key="9">
    <source>
        <dbReference type="PROSITE" id="PS51044"/>
    </source>
</evidence>
<dbReference type="Pfam" id="PF14324">
    <property type="entry name" value="PINIT"/>
    <property type="match status" value="1"/>
</dbReference>
<evidence type="ECO:0000256" key="6">
    <source>
        <dbReference type="ARBA" id="ARBA00022786"/>
    </source>
</evidence>
<evidence type="ECO:0000256" key="5">
    <source>
        <dbReference type="ARBA" id="ARBA00022771"/>
    </source>
</evidence>
<dbReference type="PANTHER" id="PTHR10782:SF4">
    <property type="entry name" value="TONALLI, ISOFORM E"/>
    <property type="match status" value="1"/>
</dbReference>
<reference evidence="11" key="1">
    <citation type="submission" date="2023-03" db="EMBL/GenBank/DDBJ databases">
        <title>Massive genome expansion in bonnet fungi (Mycena s.s.) driven by repeated elements and novel gene families across ecological guilds.</title>
        <authorList>
            <consortium name="Lawrence Berkeley National Laboratory"/>
            <person name="Harder C.B."/>
            <person name="Miyauchi S."/>
            <person name="Viragh M."/>
            <person name="Kuo A."/>
            <person name="Thoen E."/>
            <person name="Andreopoulos B."/>
            <person name="Lu D."/>
            <person name="Skrede I."/>
            <person name="Drula E."/>
            <person name="Henrissat B."/>
            <person name="Morin E."/>
            <person name="Kohler A."/>
            <person name="Barry K."/>
            <person name="LaButti K."/>
            <person name="Morin E."/>
            <person name="Salamov A."/>
            <person name="Lipzen A."/>
            <person name="Mereny Z."/>
            <person name="Hegedus B."/>
            <person name="Baldrian P."/>
            <person name="Stursova M."/>
            <person name="Weitz H."/>
            <person name="Taylor A."/>
            <person name="Grigoriev I.V."/>
            <person name="Nagy L.G."/>
            <person name="Martin F."/>
            <person name="Kauserud H."/>
        </authorList>
    </citation>
    <scope>NUCLEOTIDE SEQUENCE</scope>
    <source>
        <strain evidence="11">9284</strain>
    </source>
</reference>
<dbReference type="InterPro" id="IPR023321">
    <property type="entry name" value="PINIT"/>
</dbReference>
<dbReference type="GO" id="GO:0008270">
    <property type="term" value="F:zinc ion binding"/>
    <property type="evidence" value="ECO:0007669"/>
    <property type="project" value="UniProtKB-KW"/>
</dbReference>
<organism evidence="11 12">
    <name type="scientific">Roridomyces roridus</name>
    <dbReference type="NCBI Taxonomy" id="1738132"/>
    <lineage>
        <taxon>Eukaryota</taxon>
        <taxon>Fungi</taxon>
        <taxon>Dikarya</taxon>
        <taxon>Basidiomycota</taxon>
        <taxon>Agaricomycotina</taxon>
        <taxon>Agaricomycetes</taxon>
        <taxon>Agaricomycetidae</taxon>
        <taxon>Agaricales</taxon>
        <taxon>Marasmiineae</taxon>
        <taxon>Mycenaceae</taxon>
        <taxon>Roridomyces</taxon>
    </lineage>
</organism>
<comment type="caution">
    <text evidence="11">The sequence shown here is derived from an EMBL/GenBank/DDBJ whole genome shotgun (WGS) entry which is preliminary data.</text>
</comment>
<proteinExistence type="inferred from homology"/>
<name>A0AAD7FCC3_9AGAR</name>
<dbReference type="InterPro" id="IPR004181">
    <property type="entry name" value="Znf_MIZ"/>
</dbReference>
<keyword evidence="5 8" id="KW-0863">Zinc-finger</keyword>
<evidence type="ECO:0000313" key="11">
    <source>
        <dbReference type="EMBL" id="KAJ7615515.1"/>
    </source>
</evidence>
<gene>
    <name evidence="11" type="ORF">FB45DRAFT_801937</name>
</gene>
<dbReference type="AlphaFoldDB" id="A0AAD7FCC3"/>
<evidence type="ECO:0000256" key="3">
    <source>
        <dbReference type="ARBA" id="ARBA00022679"/>
    </source>
</evidence>
<dbReference type="Proteomes" id="UP001221142">
    <property type="component" value="Unassembled WGS sequence"/>
</dbReference>
<comment type="similarity">
    <text evidence="2">Belongs to the PIAS family.</text>
</comment>
<evidence type="ECO:0000256" key="7">
    <source>
        <dbReference type="ARBA" id="ARBA00022833"/>
    </source>
</evidence>
<dbReference type="Gene3D" id="2.60.120.780">
    <property type="entry name" value="PINIT domain"/>
    <property type="match status" value="1"/>
</dbReference>
<dbReference type="GO" id="GO:0000785">
    <property type="term" value="C:chromatin"/>
    <property type="evidence" value="ECO:0007669"/>
    <property type="project" value="TreeGrafter"/>
</dbReference>
<keyword evidence="4" id="KW-0479">Metal-binding</keyword>
<evidence type="ECO:0000313" key="12">
    <source>
        <dbReference type="Proteomes" id="UP001221142"/>
    </source>
</evidence>